<dbReference type="GO" id="GO:0006428">
    <property type="term" value="P:isoleucyl-tRNA aminoacylation"/>
    <property type="evidence" value="ECO:0007669"/>
    <property type="project" value="TreeGrafter"/>
</dbReference>
<feature type="transmembrane region" description="Helical" evidence="1">
    <location>
        <begin position="218"/>
        <end position="244"/>
    </location>
</feature>
<dbReference type="AlphaFoldDB" id="A0A8J4VIK2"/>
<dbReference type="PANTHER" id="PTHR42780:SF1">
    <property type="entry name" value="ISOLEUCINE--TRNA LIGASE, CYTOPLASMIC"/>
    <property type="match status" value="1"/>
</dbReference>
<keyword evidence="1" id="KW-0472">Membrane</keyword>
<dbReference type="PANTHER" id="PTHR42780">
    <property type="entry name" value="SOLEUCYL-TRNA SYNTHETASE"/>
    <property type="match status" value="1"/>
</dbReference>
<dbReference type="InterPro" id="IPR023586">
    <property type="entry name" value="Ile-tRNA-ligase_type2"/>
</dbReference>
<protein>
    <submittedName>
        <fullName evidence="2">Uncharacterized protein</fullName>
    </submittedName>
</protein>
<keyword evidence="3" id="KW-1185">Reference proteome</keyword>
<gene>
    <name evidence="2" type="ORF">CMV_023958</name>
</gene>
<evidence type="ECO:0000256" key="1">
    <source>
        <dbReference type="SAM" id="Phobius"/>
    </source>
</evidence>
<sequence>MGLSQCRLMVIQFDVLVVGFGNSHEECRIIVTRIDRYVEWEKIVRRMGQWIGYKDGYRPMDLIFMESVWWVFAKPLRRAWFIRVSRSCHTALVAICKTPDLSNFEDAFPTEFGSLEAEALMPQPYVSACAGKNIIVEVDDDGCLTAKITNSSGQNVKNADKDIIEVVEDLAYFSHSWVLSSSLTRGCLPLEMVILTIVLKSTMQFFMKRQNFKGTISFGVGFFLVVIGWPTLGMILEAYGFILYSSVANNGSFSAKHTYSRLVVPTAIYQIVL</sequence>
<evidence type="ECO:0000313" key="2">
    <source>
        <dbReference type="EMBL" id="KAF3950261.1"/>
    </source>
</evidence>
<keyword evidence="1" id="KW-0812">Transmembrane</keyword>
<dbReference type="Proteomes" id="UP000737018">
    <property type="component" value="Unassembled WGS sequence"/>
</dbReference>
<dbReference type="GO" id="GO:0004822">
    <property type="term" value="F:isoleucine-tRNA ligase activity"/>
    <property type="evidence" value="ECO:0007669"/>
    <property type="project" value="InterPro"/>
</dbReference>
<dbReference type="EMBL" id="JRKL02005569">
    <property type="protein sequence ID" value="KAF3950261.1"/>
    <property type="molecule type" value="Genomic_DNA"/>
</dbReference>
<dbReference type="OrthoDB" id="1706657at2759"/>
<name>A0A8J4VIK2_9ROSI</name>
<accession>A0A8J4VIK2</accession>
<comment type="caution">
    <text evidence="2">The sequence shown here is derived from an EMBL/GenBank/DDBJ whole genome shotgun (WGS) entry which is preliminary data.</text>
</comment>
<evidence type="ECO:0000313" key="3">
    <source>
        <dbReference type="Proteomes" id="UP000737018"/>
    </source>
</evidence>
<proteinExistence type="predicted"/>
<keyword evidence="1" id="KW-1133">Transmembrane helix</keyword>
<organism evidence="2 3">
    <name type="scientific">Castanea mollissima</name>
    <name type="common">Chinese chestnut</name>
    <dbReference type="NCBI Taxonomy" id="60419"/>
    <lineage>
        <taxon>Eukaryota</taxon>
        <taxon>Viridiplantae</taxon>
        <taxon>Streptophyta</taxon>
        <taxon>Embryophyta</taxon>
        <taxon>Tracheophyta</taxon>
        <taxon>Spermatophyta</taxon>
        <taxon>Magnoliopsida</taxon>
        <taxon>eudicotyledons</taxon>
        <taxon>Gunneridae</taxon>
        <taxon>Pentapetalae</taxon>
        <taxon>rosids</taxon>
        <taxon>fabids</taxon>
        <taxon>Fagales</taxon>
        <taxon>Fagaceae</taxon>
        <taxon>Castanea</taxon>
    </lineage>
</organism>
<reference evidence="2" key="1">
    <citation type="submission" date="2020-03" db="EMBL/GenBank/DDBJ databases">
        <title>Castanea mollissima Vanexum genome sequencing.</title>
        <authorList>
            <person name="Staton M."/>
        </authorList>
    </citation>
    <scope>NUCLEOTIDE SEQUENCE</scope>
    <source>
        <tissue evidence="2">Leaf</tissue>
    </source>
</reference>